<dbReference type="GeneID" id="30983681"/>
<sequence>MPVVPFGKPFREKYFTKLDPDIYPVNHGSYGVSPDPVSDAYIEAINFSARYPDRFYLTEHKKQYYEAVRVVSEFLKAEYGSLTIVDNATAAVNTVLRSYPFQKGDKIAYSSTTYDSCNYTLQFLKNRVGVELIEVPTLYPSDDDEIVAKWTKLFESEDRPKLALFDTIISQPCARVPFEKLTALCKQYGVLSLIDGAHSVGLIPIDLESLQPDFYCSNLHKWFYLPPGCCVLYADKKHHHVIHTMPISNMYLDDSVELSPQLEATRFIDRFSFAGTKCYAHLAAIPKAIQFREEVCGGEEEIWNYCHGLAQKVAEYVSSKWNTSYLKHTVTTMVNVEIPYQELGLDIDLLARNVGAVTKFYLTKSLHEYKTHAPCIAHNGKLYVRFSCQIYNEFEDYVYASDKVYKIFQELVKSDLYKSFK</sequence>
<dbReference type="Proteomes" id="UP000094285">
    <property type="component" value="Unassembled WGS sequence"/>
</dbReference>
<dbReference type="InterPro" id="IPR015421">
    <property type="entry name" value="PyrdxlP-dep_Trfase_major"/>
</dbReference>
<dbReference type="PANTHER" id="PTHR43092:SF2">
    <property type="entry name" value="HERCYNYLCYSTEINE SULFOXIDE LYASE"/>
    <property type="match status" value="1"/>
</dbReference>
<evidence type="ECO:0000313" key="4">
    <source>
        <dbReference type="Proteomes" id="UP000094285"/>
    </source>
</evidence>
<dbReference type="Pfam" id="PF00266">
    <property type="entry name" value="Aminotran_5"/>
    <property type="match status" value="1"/>
</dbReference>
<gene>
    <name evidence="3" type="ORF">CANTADRAFT_4812</name>
</gene>
<organism evidence="3 4">
    <name type="scientific">Suhomyces tanzawaensis NRRL Y-17324</name>
    <dbReference type="NCBI Taxonomy" id="984487"/>
    <lineage>
        <taxon>Eukaryota</taxon>
        <taxon>Fungi</taxon>
        <taxon>Dikarya</taxon>
        <taxon>Ascomycota</taxon>
        <taxon>Saccharomycotina</taxon>
        <taxon>Pichiomycetes</taxon>
        <taxon>Debaryomycetaceae</taxon>
        <taxon>Suhomyces</taxon>
    </lineage>
</organism>
<dbReference type="SUPFAM" id="SSF53383">
    <property type="entry name" value="PLP-dependent transferases"/>
    <property type="match status" value="1"/>
</dbReference>
<protein>
    <submittedName>
        <fullName evidence="3">PLP-dependent transferase</fullName>
    </submittedName>
</protein>
<dbReference type="GO" id="GO:0016740">
    <property type="term" value="F:transferase activity"/>
    <property type="evidence" value="ECO:0007669"/>
    <property type="project" value="UniProtKB-KW"/>
</dbReference>
<evidence type="ECO:0000259" key="2">
    <source>
        <dbReference type="Pfam" id="PF00266"/>
    </source>
</evidence>
<dbReference type="STRING" id="984487.A0A1E4SMR1"/>
<keyword evidence="1" id="KW-0663">Pyridoxal phosphate</keyword>
<name>A0A1E4SMR1_9ASCO</name>
<dbReference type="AlphaFoldDB" id="A0A1E4SMR1"/>
<reference evidence="4" key="1">
    <citation type="submission" date="2016-05" db="EMBL/GenBank/DDBJ databases">
        <title>Comparative genomics of biotechnologically important yeasts.</title>
        <authorList>
            <consortium name="DOE Joint Genome Institute"/>
            <person name="Riley R."/>
            <person name="Haridas S."/>
            <person name="Wolfe K.H."/>
            <person name="Lopes M.R."/>
            <person name="Hittinger C.T."/>
            <person name="Goker M."/>
            <person name="Salamov A."/>
            <person name="Wisecaver J."/>
            <person name="Long T.M."/>
            <person name="Aerts A.L."/>
            <person name="Barry K."/>
            <person name="Choi C."/>
            <person name="Clum A."/>
            <person name="Coughlan A.Y."/>
            <person name="Deshpande S."/>
            <person name="Douglass A.P."/>
            <person name="Hanson S.J."/>
            <person name="Klenk H.-P."/>
            <person name="Labutti K."/>
            <person name="Lapidus A."/>
            <person name="Lindquist E."/>
            <person name="Lipzen A."/>
            <person name="Meier-Kolthoff J.P."/>
            <person name="Ohm R.A."/>
            <person name="Otillar R.P."/>
            <person name="Pangilinan J."/>
            <person name="Peng Y."/>
            <person name="Rokas A."/>
            <person name="Rosa C.A."/>
            <person name="Scheuner C."/>
            <person name="Sibirny A.A."/>
            <person name="Slot J.C."/>
            <person name="Stielow J.B."/>
            <person name="Sun H."/>
            <person name="Kurtzman C.P."/>
            <person name="Blackwell M."/>
            <person name="Grigoriev I.V."/>
            <person name="Jeffries T.W."/>
        </authorList>
    </citation>
    <scope>NUCLEOTIDE SEQUENCE [LARGE SCALE GENOMIC DNA]</scope>
    <source>
        <strain evidence="4">NRRL Y-17324</strain>
    </source>
</reference>
<keyword evidence="4" id="KW-1185">Reference proteome</keyword>
<dbReference type="Gene3D" id="3.40.640.10">
    <property type="entry name" value="Type I PLP-dependent aspartate aminotransferase-like (Major domain)"/>
    <property type="match status" value="1"/>
</dbReference>
<dbReference type="PANTHER" id="PTHR43092">
    <property type="entry name" value="L-CYSTEINE DESULFHYDRASE"/>
    <property type="match status" value="1"/>
</dbReference>
<evidence type="ECO:0000313" key="3">
    <source>
        <dbReference type="EMBL" id="ODV80810.1"/>
    </source>
</evidence>
<evidence type="ECO:0000256" key="1">
    <source>
        <dbReference type="ARBA" id="ARBA00022898"/>
    </source>
</evidence>
<dbReference type="InterPro" id="IPR015422">
    <property type="entry name" value="PyrdxlP-dep_Trfase_small"/>
</dbReference>
<proteinExistence type="predicted"/>
<dbReference type="EMBL" id="KV453910">
    <property type="protein sequence ID" value="ODV80810.1"/>
    <property type="molecule type" value="Genomic_DNA"/>
</dbReference>
<dbReference type="InterPro" id="IPR015424">
    <property type="entry name" value="PyrdxlP-dep_Trfase"/>
</dbReference>
<accession>A0A1E4SMR1</accession>
<keyword evidence="3" id="KW-0808">Transferase</keyword>
<dbReference type="Gene3D" id="3.90.1150.10">
    <property type="entry name" value="Aspartate Aminotransferase, domain 1"/>
    <property type="match status" value="1"/>
</dbReference>
<dbReference type="InterPro" id="IPR000192">
    <property type="entry name" value="Aminotrans_V_dom"/>
</dbReference>
<dbReference type="RefSeq" id="XP_020065932.1">
    <property type="nucleotide sequence ID" value="XM_020209545.1"/>
</dbReference>
<dbReference type="OrthoDB" id="5978656at2759"/>
<feature type="domain" description="Aminotransferase class V" evidence="2">
    <location>
        <begin position="59"/>
        <end position="353"/>
    </location>
</feature>